<comment type="caution">
    <text evidence="3">The sequence shown here is derived from an EMBL/GenBank/DDBJ whole genome shotgun (WGS) entry which is preliminary data.</text>
</comment>
<evidence type="ECO:0000313" key="3">
    <source>
        <dbReference type="EMBL" id="RVW38641.1"/>
    </source>
</evidence>
<feature type="coiled-coil region" evidence="1">
    <location>
        <begin position="408"/>
        <end position="442"/>
    </location>
</feature>
<evidence type="ECO:0000256" key="1">
    <source>
        <dbReference type="SAM" id="Coils"/>
    </source>
</evidence>
<dbReference type="PANTHER" id="PTHR47490:SF2">
    <property type="entry name" value="PROTEIN BLISTER"/>
    <property type="match status" value="1"/>
</dbReference>
<evidence type="ECO:0000313" key="4">
    <source>
        <dbReference type="Proteomes" id="UP000288805"/>
    </source>
</evidence>
<gene>
    <name evidence="3" type="ORF">CK203_077542</name>
</gene>
<feature type="compositionally biased region" description="Polar residues" evidence="2">
    <location>
        <begin position="365"/>
        <end position="380"/>
    </location>
</feature>
<dbReference type="PANTHER" id="PTHR47490">
    <property type="entry name" value="PROTEIN BLISTER"/>
    <property type="match status" value="1"/>
</dbReference>
<name>A0A438DT36_VITVI</name>
<protein>
    <recommendedName>
        <fullName evidence="5">Protein BLISTER</fullName>
    </recommendedName>
</protein>
<dbReference type="InterPro" id="IPR044194">
    <property type="entry name" value="BLISTER"/>
</dbReference>
<feature type="region of interest" description="Disordered" evidence="2">
    <location>
        <begin position="358"/>
        <end position="380"/>
    </location>
</feature>
<evidence type="ECO:0008006" key="5">
    <source>
        <dbReference type="Google" id="ProtNLM"/>
    </source>
</evidence>
<dbReference type="AlphaFoldDB" id="A0A438DT36"/>
<feature type="compositionally biased region" description="Basic and acidic residues" evidence="2">
    <location>
        <begin position="192"/>
        <end position="204"/>
    </location>
</feature>
<organism evidence="3 4">
    <name type="scientific">Vitis vinifera</name>
    <name type="common">Grape</name>
    <dbReference type="NCBI Taxonomy" id="29760"/>
    <lineage>
        <taxon>Eukaryota</taxon>
        <taxon>Viridiplantae</taxon>
        <taxon>Streptophyta</taxon>
        <taxon>Embryophyta</taxon>
        <taxon>Tracheophyta</taxon>
        <taxon>Spermatophyta</taxon>
        <taxon>Magnoliopsida</taxon>
        <taxon>eudicotyledons</taxon>
        <taxon>Gunneridae</taxon>
        <taxon>Pentapetalae</taxon>
        <taxon>rosids</taxon>
        <taxon>Vitales</taxon>
        <taxon>Vitaceae</taxon>
        <taxon>Viteae</taxon>
        <taxon>Vitis</taxon>
    </lineage>
</organism>
<feature type="region of interest" description="Disordered" evidence="2">
    <location>
        <begin position="182"/>
        <end position="205"/>
    </location>
</feature>
<proteinExistence type="predicted"/>
<dbReference type="GO" id="GO:0040008">
    <property type="term" value="P:regulation of growth"/>
    <property type="evidence" value="ECO:0007669"/>
    <property type="project" value="InterPro"/>
</dbReference>
<accession>A0A438DT36</accession>
<evidence type="ECO:0000256" key="2">
    <source>
        <dbReference type="SAM" id="MobiDB-lite"/>
    </source>
</evidence>
<sequence>MICSEQDDCIKLHLSAFSFLLQLEEFRKKKAADRAKKVASISQLQSADVSLYVQPLENEQVRVMDSDGAGISDGVGEAVTKVINNDNKKIEIFQNSEPCSSDIYAKPPFSTKDYKAFSADSVQTQVNDQGFNRYDASGFLGLVGQLAKEKNDDGGIHAGAEGSAYEIVSDQSIAFPQAIRDTDSSSSQSNFHRMEETQQKDHKSSLKSFTVIDPGISQVPLANASSENSGNAILPNNYGYANMKSSADSVHPITTAKQSAFGVGQEVPGSVDFNVHMLSNKEDKKLSSSFGYLPSTHGASPLASESSSTSFAFDVRGSSNHLPLYSVTPETNARSSKVNSMDVLGSSASTKSLAESENFEPFSKAGNSNGPSPFDHSINSSVSVGNRVEMLRHGLDQNSLERKFEFHSQKQNEDFAALEQHIEDLTQEKFSLQRALEASRALAESLAAENSSLTDSYNQQVS</sequence>
<dbReference type="Proteomes" id="UP000288805">
    <property type="component" value="Unassembled WGS sequence"/>
</dbReference>
<dbReference type="EMBL" id="QGNW01001503">
    <property type="protein sequence ID" value="RVW38641.1"/>
    <property type="molecule type" value="Genomic_DNA"/>
</dbReference>
<reference evidence="3 4" key="1">
    <citation type="journal article" date="2018" name="PLoS Genet.">
        <title>Population sequencing reveals clonal diversity and ancestral inbreeding in the grapevine cultivar Chardonnay.</title>
        <authorList>
            <person name="Roach M.J."/>
            <person name="Johnson D.L."/>
            <person name="Bohlmann J."/>
            <person name="van Vuuren H.J."/>
            <person name="Jones S.J."/>
            <person name="Pretorius I.S."/>
            <person name="Schmidt S.A."/>
            <person name="Borneman A.R."/>
        </authorList>
    </citation>
    <scope>NUCLEOTIDE SEQUENCE [LARGE SCALE GENOMIC DNA]</scope>
    <source>
        <strain evidence="4">cv. Chardonnay</strain>
        <tissue evidence="3">Leaf</tissue>
    </source>
</reference>
<keyword evidence="1" id="KW-0175">Coiled coil</keyword>